<sequence length="15" mass="1775">MFEQLNILCTCFLLS</sequence>
<proteinExistence type="predicted"/>
<protein>
    <submittedName>
        <fullName evidence="1">Uncharacterized protein</fullName>
    </submittedName>
</protein>
<accession>A0A2P2QJY7</accession>
<name>A0A2P2QJY7_RHIMU</name>
<reference evidence="1" key="1">
    <citation type="submission" date="2018-02" db="EMBL/GenBank/DDBJ databases">
        <title>Rhizophora mucronata_Transcriptome.</title>
        <authorList>
            <person name="Meera S.P."/>
            <person name="Sreeshan A."/>
            <person name="Augustine A."/>
        </authorList>
    </citation>
    <scope>NUCLEOTIDE SEQUENCE</scope>
    <source>
        <tissue evidence="1">Leaf</tissue>
    </source>
</reference>
<dbReference type="EMBL" id="GGEC01086799">
    <property type="protein sequence ID" value="MBX67283.1"/>
    <property type="molecule type" value="Transcribed_RNA"/>
</dbReference>
<evidence type="ECO:0000313" key="1">
    <source>
        <dbReference type="EMBL" id="MBX67283.1"/>
    </source>
</evidence>
<organism evidence="1">
    <name type="scientific">Rhizophora mucronata</name>
    <name type="common">Asiatic mangrove</name>
    <dbReference type="NCBI Taxonomy" id="61149"/>
    <lineage>
        <taxon>Eukaryota</taxon>
        <taxon>Viridiplantae</taxon>
        <taxon>Streptophyta</taxon>
        <taxon>Embryophyta</taxon>
        <taxon>Tracheophyta</taxon>
        <taxon>Spermatophyta</taxon>
        <taxon>Magnoliopsida</taxon>
        <taxon>eudicotyledons</taxon>
        <taxon>Gunneridae</taxon>
        <taxon>Pentapetalae</taxon>
        <taxon>rosids</taxon>
        <taxon>fabids</taxon>
        <taxon>Malpighiales</taxon>
        <taxon>Rhizophoraceae</taxon>
        <taxon>Rhizophora</taxon>
    </lineage>
</organism>